<evidence type="ECO:0000313" key="2">
    <source>
        <dbReference type="EMBL" id="AEO36655.1"/>
    </source>
</evidence>
<dbReference type="EMBL" id="JO845038">
    <property type="protein sequence ID" value="AEO36655.1"/>
    <property type="molecule type" value="mRNA"/>
</dbReference>
<dbReference type="Gene3D" id="3.10.450.10">
    <property type="match status" value="1"/>
</dbReference>
<organism evidence="2">
    <name type="scientific">Amblyomma maculatum</name>
    <name type="common">Gulf Coast tick</name>
    <dbReference type="NCBI Taxonomy" id="34609"/>
    <lineage>
        <taxon>Eukaryota</taxon>
        <taxon>Metazoa</taxon>
        <taxon>Ecdysozoa</taxon>
        <taxon>Arthropoda</taxon>
        <taxon>Chelicerata</taxon>
        <taxon>Arachnida</taxon>
        <taxon>Acari</taxon>
        <taxon>Parasitiformes</taxon>
        <taxon>Ixodida</taxon>
        <taxon>Ixodoidea</taxon>
        <taxon>Ixodidae</taxon>
        <taxon>Amblyomminae</taxon>
        <taxon>Amblyomma</taxon>
    </lineage>
</organism>
<name>G3MT37_AMBMU</name>
<keyword evidence="1" id="KW-0732">Signal</keyword>
<feature type="chain" id="PRO_5003447439" description="Cystatin domain-containing protein" evidence="1">
    <location>
        <begin position="19"/>
        <end position="141"/>
    </location>
</feature>
<accession>G3MT37</accession>
<proteinExistence type="evidence at transcript level"/>
<dbReference type="AlphaFoldDB" id="G3MT37"/>
<feature type="signal peptide" evidence="1">
    <location>
        <begin position="1"/>
        <end position="18"/>
    </location>
</feature>
<sequence>MYVPSLLFFSIFATATESGNKYGEKVEPDSSAKYLQIAKLALQRQPQLIGILLSKYATVLKVTDVQVMWGAGWKIEVKFTTALTDCYGIYNSRKCSLVNSKPQQICIVRVFEPATSHTRELASLNCTVLRAQYDSYKVDDY</sequence>
<reference evidence="2" key="1">
    <citation type="journal article" date="2011" name="PLoS ONE">
        <title>A deep insight into the sialotranscriptome of the gulf coast tick, Amblyomma maculatum.</title>
        <authorList>
            <person name="Karim S."/>
            <person name="Singh P."/>
            <person name="Ribeiro J.M."/>
        </authorList>
    </citation>
    <scope>NUCLEOTIDE SEQUENCE</scope>
    <source>
        <tissue evidence="2">Salivary gland</tissue>
    </source>
</reference>
<dbReference type="SUPFAM" id="SSF54403">
    <property type="entry name" value="Cystatin/monellin"/>
    <property type="match status" value="1"/>
</dbReference>
<evidence type="ECO:0008006" key="3">
    <source>
        <dbReference type="Google" id="ProtNLM"/>
    </source>
</evidence>
<evidence type="ECO:0000256" key="1">
    <source>
        <dbReference type="SAM" id="SignalP"/>
    </source>
</evidence>
<protein>
    <recommendedName>
        <fullName evidence="3">Cystatin domain-containing protein</fullName>
    </recommendedName>
</protein>
<dbReference type="InterPro" id="IPR046350">
    <property type="entry name" value="Cystatin_sf"/>
</dbReference>